<gene>
    <name evidence="2" type="ORF">HaLaN_23379</name>
</gene>
<accession>A0A699ZTZ2</accession>
<comment type="caution">
    <text evidence="2">The sequence shown here is derived from an EMBL/GenBank/DDBJ whole genome shotgun (WGS) entry which is preliminary data.</text>
</comment>
<evidence type="ECO:0000313" key="3">
    <source>
        <dbReference type="Proteomes" id="UP000485058"/>
    </source>
</evidence>
<evidence type="ECO:0000259" key="1">
    <source>
        <dbReference type="Pfam" id="PF00690"/>
    </source>
</evidence>
<keyword evidence="3" id="KW-1185">Reference proteome</keyword>
<dbReference type="InterPro" id="IPR004014">
    <property type="entry name" value="ATPase_P-typ_cation-transptr_N"/>
</dbReference>
<dbReference type="EMBL" id="BLLF01002810">
    <property type="protein sequence ID" value="GFH25425.1"/>
    <property type="molecule type" value="Genomic_DNA"/>
</dbReference>
<dbReference type="SUPFAM" id="SSF81665">
    <property type="entry name" value="Calcium ATPase, transmembrane domain M"/>
    <property type="match status" value="1"/>
</dbReference>
<feature type="non-terminal residue" evidence="2">
    <location>
        <position position="55"/>
    </location>
</feature>
<dbReference type="InterPro" id="IPR023298">
    <property type="entry name" value="ATPase_P-typ_TM_dom_sf"/>
</dbReference>
<dbReference type="AlphaFoldDB" id="A0A699ZTZ2"/>
<proteinExistence type="predicted"/>
<sequence>MPKAKDEAAARRRQDIAIVEHELSVEGVCTKHQVDLAAGLSSAQVQALRQIHGYN</sequence>
<protein>
    <submittedName>
        <fullName evidence="2">Cation transporter/ATPase, N-terminus</fullName>
    </submittedName>
</protein>
<dbReference type="Proteomes" id="UP000485058">
    <property type="component" value="Unassembled WGS sequence"/>
</dbReference>
<evidence type="ECO:0000313" key="2">
    <source>
        <dbReference type="EMBL" id="GFH25425.1"/>
    </source>
</evidence>
<name>A0A699ZTZ2_HAELA</name>
<organism evidence="2 3">
    <name type="scientific">Haematococcus lacustris</name>
    <name type="common">Green alga</name>
    <name type="synonym">Haematococcus pluvialis</name>
    <dbReference type="NCBI Taxonomy" id="44745"/>
    <lineage>
        <taxon>Eukaryota</taxon>
        <taxon>Viridiplantae</taxon>
        <taxon>Chlorophyta</taxon>
        <taxon>core chlorophytes</taxon>
        <taxon>Chlorophyceae</taxon>
        <taxon>CS clade</taxon>
        <taxon>Chlamydomonadales</taxon>
        <taxon>Haematococcaceae</taxon>
        <taxon>Haematococcus</taxon>
    </lineage>
</organism>
<dbReference type="Pfam" id="PF00690">
    <property type="entry name" value="Cation_ATPase_N"/>
    <property type="match status" value="1"/>
</dbReference>
<feature type="domain" description="Cation-transporting P-type ATPase N-terminal" evidence="1">
    <location>
        <begin position="20"/>
        <end position="55"/>
    </location>
</feature>
<reference evidence="2 3" key="1">
    <citation type="submission" date="2020-02" db="EMBL/GenBank/DDBJ databases">
        <title>Draft genome sequence of Haematococcus lacustris strain NIES-144.</title>
        <authorList>
            <person name="Morimoto D."/>
            <person name="Nakagawa S."/>
            <person name="Yoshida T."/>
            <person name="Sawayama S."/>
        </authorList>
    </citation>
    <scope>NUCLEOTIDE SEQUENCE [LARGE SCALE GENOMIC DNA]</scope>
    <source>
        <strain evidence="2 3">NIES-144</strain>
    </source>
</reference>